<dbReference type="Gene3D" id="3.30.40.10">
    <property type="entry name" value="Zinc/RING finger domain, C3HC4 (zinc finger)"/>
    <property type="match status" value="1"/>
</dbReference>
<dbReference type="PANTHER" id="PTHR48044">
    <property type="entry name" value="GLYCOSYLTRANSFERASE"/>
    <property type="match status" value="1"/>
</dbReference>
<dbReference type="CDD" id="cd03784">
    <property type="entry name" value="GT1_Gtf-like"/>
    <property type="match status" value="1"/>
</dbReference>
<dbReference type="CDD" id="cd16461">
    <property type="entry name" value="RING-H2_EL5-like"/>
    <property type="match status" value="1"/>
</dbReference>
<dbReference type="Pfam" id="PF00201">
    <property type="entry name" value="UDPGT"/>
    <property type="match status" value="1"/>
</dbReference>
<feature type="transmembrane region" description="Helical" evidence="5">
    <location>
        <begin position="443"/>
        <end position="463"/>
    </location>
</feature>
<keyword evidence="4" id="KW-0863">Zinc-finger</keyword>
<evidence type="ECO:0000313" key="8">
    <source>
        <dbReference type="Proteomes" id="UP000834106"/>
    </source>
</evidence>
<evidence type="ECO:0000256" key="5">
    <source>
        <dbReference type="SAM" id="Phobius"/>
    </source>
</evidence>
<dbReference type="Pfam" id="PF13639">
    <property type="entry name" value="zf-RING_2"/>
    <property type="match status" value="1"/>
</dbReference>
<gene>
    <name evidence="7" type="ORF">FPE_LOCUS13648</name>
</gene>
<dbReference type="GO" id="GO:0016138">
    <property type="term" value="P:glycoside biosynthetic process"/>
    <property type="evidence" value="ECO:0007669"/>
    <property type="project" value="UniProtKB-ARBA"/>
</dbReference>
<keyword evidence="5" id="KW-0812">Transmembrane</keyword>
<evidence type="ECO:0000256" key="2">
    <source>
        <dbReference type="ARBA" id="ARBA00022676"/>
    </source>
</evidence>
<comment type="similarity">
    <text evidence="1">Belongs to the UDP-glycosyltransferase family.</text>
</comment>
<dbReference type="InterPro" id="IPR058980">
    <property type="entry name" value="Glyco_transf_N"/>
</dbReference>
<reference evidence="7" key="1">
    <citation type="submission" date="2023-05" db="EMBL/GenBank/DDBJ databases">
        <authorList>
            <person name="Huff M."/>
        </authorList>
    </citation>
    <scope>NUCLEOTIDE SEQUENCE</scope>
</reference>
<dbReference type="InterPro" id="IPR035595">
    <property type="entry name" value="UDP_glycos_trans_CS"/>
</dbReference>
<dbReference type="Pfam" id="PF26168">
    <property type="entry name" value="Glyco_transf_N"/>
    <property type="match status" value="1"/>
</dbReference>
<name>A0AAD1ZCA6_9LAMI</name>
<dbReference type="PROSITE" id="PS50089">
    <property type="entry name" value="ZF_RING_2"/>
    <property type="match status" value="1"/>
</dbReference>
<dbReference type="EMBL" id="OU503043">
    <property type="protein sequence ID" value="CAI9766218.1"/>
    <property type="molecule type" value="Genomic_DNA"/>
</dbReference>
<sequence length="636" mass="71985">MVPLSVINTAVLTRIHLVLLREIMEGRRNTIHVLMLPWLAHGHISPYLELAKRLVYRNFHIHLCSTAVNLTSVKKKIPEKFTDSIQLVELTLPSYPELPPPYHTTNGLPPHLMTTLKKAFEESSPNLSNILDTVKPQIVIYDYNQPWVAELASCRGIPAVQFLTVSATITCFNLFVNQKPDEAFPFPEINLRQFERNKIQDLGESQVGNVKESVRAFAALAKSKNIVLIKTSREIEGKYIDFLSNICNKKIVPVGTLFQDPVIEDENKEIMEWLDKKEKNSVVFVSFGSEYFLSKEERLEVAKALELSQVNFVWVIRFPSTEKIKIEEALPQEFLERVGDRGLVVEGWAPQAKILGHPSIGGFVSHCGWSSTLESIKFGVPIIAMPMQIDQPFNARIVDAIGVGVEALRDENGKLQDEEIAKAIRKIILDKIGEEIRKESKRVMIGFAVSTMFIVFVCTRLICARIHLNSSRRSSAMASRSNLSILERGLHCIEPLVVANFPTKNYRDLCLSSKENTQCTVCLADYRDEDTLRILPVCGHSFHATCIDIWLQQNSTCPVCRISLREIPERKWYMQPMFSSAIRSQYNAQSINRHCCHCLSTGHTHSSRSRDDLITNPVQEAHLQPEDGKETSGEPV</sequence>
<evidence type="ECO:0000256" key="1">
    <source>
        <dbReference type="ARBA" id="ARBA00009995"/>
    </source>
</evidence>
<dbReference type="InterPro" id="IPR013083">
    <property type="entry name" value="Znf_RING/FYVE/PHD"/>
</dbReference>
<evidence type="ECO:0000259" key="6">
    <source>
        <dbReference type="PROSITE" id="PS50089"/>
    </source>
</evidence>
<dbReference type="InterPro" id="IPR002213">
    <property type="entry name" value="UDP_glucos_trans"/>
</dbReference>
<dbReference type="SUPFAM" id="SSF57850">
    <property type="entry name" value="RING/U-box"/>
    <property type="match status" value="1"/>
</dbReference>
<dbReference type="PROSITE" id="PS00375">
    <property type="entry name" value="UDPGT"/>
    <property type="match status" value="1"/>
</dbReference>
<dbReference type="PANTHER" id="PTHR48044:SF39">
    <property type="entry name" value="GLYCOSYLTRANSFERASE"/>
    <property type="match status" value="1"/>
</dbReference>
<dbReference type="SUPFAM" id="SSF53756">
    <property type="entry name" value="UDP-Glycosyltransferase/glycogen phosphorylase"/>
    <property type="match status" value="1"/>
</dbReference>
<evidence type="ECO:0000256" key="3">
    <source>
        <dbReference type="ARBA" id="ARBA00022679"/>
    </source>
</evidence>
<keyword evidence="5" id="KW-1133">Transmembrane helix</keyword>
<accession>A0AAD1ZCA6</accession>
<keyword evidence="2" id="KW-0328">Glycosyltransferase</keyword>
<feature type="domain" description="RING-type" evidence="6">
    <location>
        <begin position="519"/>
        <end position="561"/>
    </location>
</feature>
<dbReference type="InterPro" id="IPR001841">
    <property type="entry name" value="Znf_RING"/>
</dbReference>
<keyword evidence="5" id="KW-0472">Membrane</keyword>
<dbReference type="FunFam" id="3.40.50.2000:FF:000060">
    <property type="entry name" value="Glycosyltransferase"/>
    <property type="match status" value="1"/>
</dbReference>
<evidence type="ECO:0000313" key="7">
    <source>
        <dbReference type="EMBL" id="CAI9766218.1"/>
    </source>
</evidence>
<evidence type="ECO:0000256" key="4">
    <source>
        <dbReference type="PROSITE-ProRule" id="PRU00175"/>
    </source>
</evidence>
<keyword evidence="8" id="KW-1185">Reference proteome</keyword>
<keyword evidence="4" id="KW-0479">Metal-binding</keyword>
<proteinExistence type="inferred from homology"/>
<dbReference type="GO" id="GO:0008270">
    <property type="term" value="F:zinc ion binding"/>
    <property type="evidence" value="ECO:0007669"/>
    <property type="project" value="UniProtKB-KW"/>
</dbReference>
<dbReference type="GO" id="GO:0008194">
    <property type="term" value="F:UDP-glycosyltransferase activity"/>
    <property type="evidence" value="ECO:0007669"/>
    <property type="project" value="InterPro"/>
</dbReference>
<dbReference type="Proteomes" id="UP000834106">
    <property type="component" value="Chromosome 8"/>
</dbReference>
<protein>
    <recommendedName>
        <fullName evidence="6">RING-type domain-containing protein</fullName>
    </recommendedName>
</protein>
<organism evidence="7 8">
    <name type="scientific">Fraxinus pennsylvanica</name>
    <dbReference type="NCBI Taxonomy" id="56036"/>
    <lineage>
        <taxon>Eukaryota</taxon>
        <taxon>Viridiplantae</taxon>
        <taxon>Streptophyta</taxon>
        <taxon>Embryophyta</taxon>
        <taxon>Tracheophyta</taxon>
        <taxon>Spermatophyta</taxon>
        <taxon>Magnoliopsida</taxon>
        <taxon>eudicotyledons</taxon>
        <taxon>Gunneridae</taxon>
        <taxon>Pentapetalae</taxon>
        <taxon>asterids</taxon>
        <taxon>lamiids</taxon>
        <taxon>Lamiales</taxon>
        <taxon>Oleaceae</taxon>
        <taxon>Oleeae</taxon>
        <taxon>Fraxinus</taxon>
    </lineage>
</organism>
<dbReference type="AlphaFoldDB" id="A0AAD1ZCA6"/>
<dbReference type="Gene3D" id="3.40.50.2000">
    <property type="entry name" value="Glycogen Phosphorylase B"/>
    <property type="match status" value="2"/>
</dbReference>
<keyword evidence="4" id="KW-0862">Zinc</keyword>
<dbReference type="SMART" id="SM00184">
    <property type="entry name" value="RING"/>
    <property type="match status" value="1"/>
</dbReference>
<keyword evidence="3" id="KW-0808">Transferase</keyword>